<dbReference type="EMBL" id="LAZR01063569">
    <property type="protein sequence ID" value="KKK59259.1"/>
    <property type="molecule type" value="Genomic_DNA"/>
</dbReference>
<accession>A0A0F8YYY4</accession>
<comment type="caution">
    <text evidence="1">The sequence shown here is derived from an EMBL/GenBank/DDBJ whole genome shotgun (WGS) entry which is preliminary data.</text>
</comment>
<sequence>MAQHGIGFQGGFQGATNPLQGSQGFGLGGLGTMAGLNPLLLAGLFGGSQLLGGLGQLIGGPSKSQKLGRQLFGQFGGQIGQQAFNPQQFLSNIRTGLRPQNEAIAQRLSRSVGIQSPLAQAGIAQQQAPLFAQLMNQLQLSEAQLRTRRDLGFGQLQLGAARLA</sequence>
<evidence type="ECO:0000313" key="1">
    <source>
        <dbReference type="EMBL" id="KKK59259.1"/>
    </source>
</evidence>
<dbReference type="AlphaFoldDB" id="A0A0F8YYY4"/>
<protein>
    <submittedName>
        <fullName evidence="1">Uncharacterized protein</fullName>
    </submittedName>
</protein>
<name>A0A0F8YYY4_9ZZZZ</name>
<reference evidence="1" key="1">
    <citation type="journal article" date="2015" name="Nature">
        <title>Complex archaea that bridge the gap between prokaryotes and eukaryotes.</title>
        <authorList>
            <person name="Spang A."/>
            <person name="Saw J.H."/>
            <person name="Jorgensen S.L."/>
            <person name="Zaremba-Niedzwiedzka K."/>
            <person name="Martijn J."/>
            <person name="Lind A.E."/>
            <person name="van Eijk R."/>
            <person name="Schleper C."/>
            <person name="Guy L."/>
            <person name="Ettema T.J."/>
        </authorList>
    </citation>
    <scope>NUCLEOTIDE SEQUENCE</scope>
</reference>
<organism evidence="1">
    <name type="scientific">marine sediment metagenome</name>
    <dbReference type="NCBI Taxonomy" id="412755"/>
    <lineage>
        <taxon>unclassified sequences</taxon>
        <taxon>metagenomes</taxon>
        <taxon>ecological metagenomes</taxon>
    </lineage>
</organism>
<gene>
    <name evidence="1" type="ORF">LCGC14_3036180</name>
</gene>
<proteinExistence type="predicted"/>